<name>A0ABV6UKK0_9ACTN</name>
<dbReference type="InterPro" id="IPR019257">
    <property type="entry name" value="MeTrfase_dom"/>
</dbReference>
<dbReference type="Pfam" id="PF10017">
    <property type="entry name" value="Methyltransf_33"/>
    <property type="match status" value="1"/>
</dbReference>
<evidence type="ECO:0000256" key="1">
    <source>
        <dbReference type="ARBA" id="ARBA00022603"/>
    </source>
</evidence>
<proteinExistence type="predicted"/>
<dbReference type="GO" id="GO:0052706">
    <property type="term" value="F:L-histidine N(alpha)-methyltransferase activity"/>
    <property type="evidence" value="ECO:0007669"/>
    <property type="project" value="UniProtKB-EC"/>
</dbReference>
<feature type="domain" description="Histidine-specific methyltransferase SAM-dependent" evidence="3">
    <location>
        <begin position="21"/>
        <end position="321"/>
    </location>
</feature>
<keyword evidence="5" id="KW-1185">Reference proteome</keyword>
<dbReference type="InterPro" id="IPR051128">
    <property type="entry name" value="EgtD_Methyltrsf_superfamily"/>
</dbReference>
<accession>A0ABV6UKK0</accession>
<dbReference type="EMBL" id="JBHEZZ010000005">
    <property type="protein sequence ID" value="MFC1401986.1"/>
    <property type="molecule type" value="Genomic_DNA"/>
</dbReference>
<dbReference type="Gene3D" id="3.40.50.150">
    <property type="entry name" value="Vaccinia Virus protein VP39"/>
    <property type="match status" value="2"/>
</dbReference>
<dbReference type="EC" id="2.1.1.44" evidence="4"/>
<protein>
    <submittedName>
        <fullName evidence="4">L-histidine N(Alpha)-methyltransferase</fullName>
        <ecNumber evidence="4">2.1.1.44</ecNumber>
    </submittedName>
</protein>
<dbReference type="RefSeq" id="WP_030262561.1">
    <property type="nucleotide sequence ID" value="NZ_JBHEZZ010000005.1"/>
</dbReference>
<evidence type="ECO:0000313" key="4">
    <source>
        <dbReference type="EMBL" id="MFC1401986.1"/>
    </source>
</evidence>
<dbReference type="GO" id="GO:0032259">
    <property type="term" value="P:methylation"/>
    <property type="evidence" value="ECO:0007669"/>
    <property type="project" value="UniProtKB-KW"/>
</dbReference>
<dbReference type="InterPro" id="IPR029063">
    <property type="entry name" value="SAM-dependent_MTases_sf"/>
</dbReference>
<dbReference type="InterPro" id="IPR035094">
    <property type="entry name" value="EgtD"/>
</dbReference>
<evidence type="ECO:0000259" key="3">
    <source>
        <dbReference type="Pfam" id="PF10017"/>
    </source>
</evidence>
<gene>
    <name evidence="4" type="primary">egtD</name>
    <name evidence="4" type="ORF">ACEZDJ_11890</name>
</gene>
<dbReference type="PANTHER" id="PTHR43397:SF1">
    <property type="entry name" value="ERGOTHIONEINE BIOSYNTHESIS PROTEIN 1"/>
    <property type="match status" value="1"/>
</dbReference>
<comment type="caution">
    <text evidence="4">The sequence shown here is derived from an EMBL/GenBank/DDBJ whole genome shotgun (WGS) entry which is preliminary data.</text>
</comment>
<dbReference type="InterPro" id="IPR017804">
    <property type="entry name" value="MeTrfase_EgtD-like"/>
</dbReference>
<reference evidence="4 5" key="1">
    <citation type="submission" date="2024-09" db="EMBL/GenBank/DDBJ databases">
        <authorList>
            <person name="Lee S.D."/>
        </authorList>
    </citation>
    <scope>NUCLEOTIDE SEQUENCE [LARGE SCALE GENOMIC DNA]</scope>
    <source>
        <strain evidence="4 5">N1-5</strain>
    </source>
</reference>
<dbReference type="PANTHER" id="PTHR43397">
    <property type="entry name" value="ERGOTHIONEINE BIOSYNTHESIS PROTEIN 1"/>
    <property type="match status" value="1"/>
</dbReference>
<keyword evidence="1 4" id="KW-0489">Methyltransferase</keyword>
<evidence type="ECO:0000313" key="5">
    <source>
        <dbReference type="Proteomes" id="UP001592528"/>
    </source>
</evidence>
<keyword evidence="2 4" id="KW-0808">Transferase</keyword>
<dbReference type="Proteomes" id="UP001592528">
    <property type="component" value="Unassembled WGS sequence"/>
</dbReference>
<dbReference type="NCBIfam" id="TIGR03438">
    <property type="entry name" value="egtD_ergothio"/>
    <property type="match status" value="1"/>
</dbReference>
<evidence type="ECO:0000256" key="2">
    <source>
        <dbReference type="ARBA" id="ARBA00022679"/>
    </source>
</evidence>
<dbReference type="SUPFAM" id="SSF53335">
    <property type="entry name" value="S-adenosyl-L-methionine-dependent methyltransferases"/>
    <property type="match status" value="1"/>
</dbReference>
<organism evidence="4 5">
    <name type="scientific">Streptacidiphilus cavernicola</name>
    <dbReference type="NCBI Taxonomy" id="3342716"/>
    <lineage>
        <taxon>Bacteria</taxon>
        <taxon>Bacillati</taxon>
        <taxon>Actinomycetota</taxon>
        <taxon>Actinomycetes</taxon>
        <taxon>Kitasatosporales</taxon>
        <taxon>Streptomycetaceae</taxon>
        <taxon>Streptacidiphilus</taxon>
    </lineage>
</organism>
<sequence>MNDRFSIEQRLPSDYFASTLRADARQGLSAQPKTLPPKWFYDEPGSKLFEQITELPEYYPTRAEQEILAQRAPEIAATTRAGSLVELGSGSSRKTRLLLDALTAQGTLQRYTPLDVSASALLEAGEALCRDYPALRVTAAVTDFEHDLALHDEPGPRLLAFLGSTIGNLDPAQRTDFYALLRRALSADDVLLLGADLVKDPAVLVAAYDDSQGVTEAFDKNVLQVLNRELDADFDPDAFEHRAVWNADAERIEMHLVSRSEQRVKIPAVDLSVTFAAGESLRTEISTKFRRETLTAELAAAGFTVRRWWTDRAARFALLLAVPSR</sequence>
<dbReference type="PIRSF" id="PIRSF018005">
    <property type="entry name" value="UCP018005"/>
    <property type="match status" value="1"/>
</dbReference>